<dbReference type="Proteomes" id="UP000199600">
    <property type="component" value="Unassembled WGS sequence"/>
</dbReference>
<organism evidence="2 3">
    <name type="scientific">Candidatus Propionivibrio aalborgensis</name>
    <dbReference type="NCBI Taxonomy" id="1860101"/>
    <lineage>
        <taxon>Bacteria</taxon>
        <taxon>Pseudomonadati</taxon>
        <taxon>Pseudomonadota</taxon>
        <taxon>Betaproteobacteria</taxon>
        <taxon>Rhodocyclales</taxon>
        <taxon>Rhodocyclaceae</taxon>
        <taxon>Propionivibrio</taxon>
    </lineage>
</organism>
<proteinExistence type="predicted"/>
<sequence>MRVRIKSTGMTVLGMDEQGGDRSQGKDLGTSPEHETPGLGGVIRGVFGL</sequence>
<dbReference type="AlphaFoldDB" id="A0A1A8XNS3"/>
<dbReference type="EMBL" id="FLQY01000096">
    <property type="protein sequence ID" value="SBT06291.1"/>
    <property type="molecule type" value="Genomic_DNA"/>
</dbReference>
<evidence type="ECO:0000256" key="1">
    <source>
        <dbReference type="SAM" id="MobiDB-lite"/>
    </source>
</evidence>
<name>A0A1A8XNS3_9RHOO</name>
<protein>
    <submittedName>
        <fullName evidence="2">Uncharacterized protein</fullName>
    </submittedName>
</protein>
<keyword evidence="3" id="KW-1185">Reference proteome</keyword>
<accession>A0A1A8XNS3</accession>
<gene>
    <name evidence="2" type="ORF">PROAA_1850001</name>
</gene>
<reference evidence="2 3" key="1">
    <citation type="submission" date="2016-06" db="EMBL/GenBank/DDBJ databases">
        <authorList>
            <person name="Kjaerup R.B."/>
            <person name="Dalgaard T.S."/>
            <person name="Juul-Madsen H.R."/>
        </authorList>
    </citation>
    <scope>NUCLEOTIDE SEQUENCE [LARGE SCALE GENOMIC DNA]</scope>
    <source>
        <strain evidence="2">2</strain>
    </source>
</reference>
<feature type="region of interest" description="Disordered" evidence="1">
    <location>
        <begin position="1"/>
        <end position="41"/>
    </location>
</feature>
<evidence type="ECO:0000313" key="3">
    <source>
        <dbReference type="Proteomes" id="UP000199600"/>
    </source>
</evidence>
<evidence type="ECO:0000313" key="2">
    <source>
        <dbReference type="EMBL" id="SBT06291.1"/>
    </source>
</evidence>